<dbReference type="GO" id="GO:0006270">
    <property type="term" value="P:DNA replication initiation"/>
    <property type="evidence" value="ECO:0007669"/>
    <property type="project" value="TreeGrafter"/>
</dbReference>
<dbReference type="GO" id="GO:0003677">
    <property type="term" value="F:DNA binding"/>
    <property type="evidence" value="ECO:0007669"/>
    <property type="project" value="UniProtKB-KW"/>
</dbReference>
<proteinExistence type="predicted"/>
<evidence type="ECO:0000256" key="7">
    <source>
        <dbReference type="ARBA" id="ARBA00023125"/>
    </source>
</evidence>
<dbReference type="InterPro" id="IPR042115">
    <property type="entry name" value="PriA_3primeBD_sf"/>
</dbReference>
<evidence type="ECO:0000256" key="5">
    <source>
        <dbReference type="ARBA" id="ARBA00022833"/>
    </source>
</evidence>
<dbReference type="SUPFAM" id="SSF52540">
    <property type="entry name" value="P-loop containing nucleoside triphosphate hydrolases"/>
    <property type="match status" value="1"/>
</dbReference>
<evidence type="ECO:0000256" key="2">
    <source>
        <dbReference type="ARBA" id="ARBA00022705"/>
    </source>
</evidence>
<evidence type="ECO:0000259" key="8">
    <source>
        <dbReference type="Pfam" id="PF17764"/>
    </source>
</evidence>
<keyword evidence="1" id="KW-0639">Primosome</keyword>
<protein>
    <submittedName>
        <fullName evidence="9">Primosomal protein N</fullName>
    </submittedName>
</protein>
<dbReference type="GO" id="GO:0043138">
    <property type="term" value="F:3'-5' DNA helicase activity"/>
    <property type="evidence" value="ECO:0007669"/>
    <property type="project" value="TreeGrafter"/>
</dbReference>
<dbReference type="GO" id="GO:0006310">
    <property type="term" value="P:DNA recombination"/>
    <property type="evidence" value="ECO:0007669"/>
    <property type="project" value="InterPro"/>
</dbReference>
<dbReference type="Gene3D" id="3.40.1440.60">
    <property type="entry name" value="PriA, 3(prime) DNA-binding domain"/>
    <property type="match status" value="1"/>
</dbReference>
<keyword evidence="7" id="KW-0238">DNA-binding</keyword>
<keyword evidence="4" id="KW-0547">Nucleotide-binding</keyword>
<organism evidence="9 10">
    <name type="scientific">Candidatus Harrisonbacteria bacterium RIFCSPLOWO2_02_FULL_41_13b</name>
    <dbReference type="NCBI Taxonomy" id="1798409"/>
    <lineage>
        <taxon>Bacteria</taxon>
        <taxon>Candidatus Harrisoniibacteriota</taxon>
    </lineage>
</organism>
<evidence type="ECO:0000256" key="1">
    <source>
        <dbReference type="ARBA" id="ARBA00022515"/>
    </source>
</evidence>
<keyword evidence="2" id="KW-0235">DNA replication</keyword>
<dbReference type="InterPro" id="IPR041222">
    <property type="entry name" value="PriA_3primeBD"/>
</dbReference>
<dbReference type="STRING" id="1798409.A3I24_02000"/>
<evidence type="ECO:0000313" key="10">
    <source>
        <dbReference type="Proteomes" id="UP000177690"/>
    </source>
</evidence>
<sequence>MYILDVVPLIAIPRNQDQILSYFCEERLPAGSLVEVEIRKKKVKAIVLASKGLAELKIRLKKEADFELKPIDKVLKGQPILNQHQLNIALWLSAKYFAPLGLCVKAILPPFWSKKTNKYDSFAVRGRRVHRKKEPYLEVFLHSQKLILIPEKIMAEYFLEKHSKENPVFLSGSTSSKEYFDIWQKVQSGEIKTIVGTRVALFLPFLNLKEIVVEDESNIAYHSDYTPKYDTGILARRVAKEYEAKIIINDSLPKVETYFEFGEKTLPKKAKTDTSFANMVSEIKDGNFSALSTELKEQIRSAVEKKNKVIIFVPRKGYAPYLLCQNCGYIHRCPKCEHVLVVHKKETGLRCHHCQNIQPILNVCPNCNKSVLEYKGLGIEKAEEKLIKFFKDRNITPPKILVLSGDTPPKEEENIINQFKDSTPVILLATQKILSYQRLLKANLVGILNLESLLNFVDFRTEEEALRTVFILSQMAEKTIIQGYDSEAKVVKTILSQDFKSFYEEELEARKDFNYPPFSEFIKLTFRHRDQRQSEREAKVMKERLSQEVRVKNYEKELEIIGPNTGLKEKGLCTQEIVIKNKLEIKKRNELLRLVPNTWNTEVS</sequence>
<dbReference type="Pfam" id="PF17764">
    <property type="entry name" value="PriA_3primeBD"/>
    <property type="match status" value="1"/>
</dbReference>
<evidence type="ECO:0000256" key="6">
    <source>
        <dbReference type="ARBA" id="ARBA00022840"/>
    </source>
</evidence>
<dbReference type="InterPro" id="IPR027417">
    <property type="entry name" value="P-loop_NTPase"/>
</dbReference>
<dbReference type="Proteomes" id="UP000177690">
    <property type="component" value="Unassembled WGS sequence"/>
</dbReference>
<name>A0A1G1ZTP5_9BACT</name>
<dbReference type="PANTHER" id="PTHR30580:SF0">
    <property type="entry name" value="PRIMOSOMAL PROTEIN N"/>
    <property type="match status" value="1"/>
</dbReference>
<keyword evidence="3" id="KW-0479">Metal-binding</keyword>
<dbReference type="GO" id="GO:0005524">
    <property type="term" value="F:ATP binding"/>
    <property type="evidence" value="ECO:0007669"/>
    <property type="project" value="UniProtKB-KW"/>
</dbReference>
<dbReference type="PANTHER" id="PTHR30580">
    <property type="entry name" value="PRIMOSOMAL PROTEIN N"/>
    <property type="match status" value="1"/>
</dbReference>
<keyword evidence="5" id="KW-0862">Zinc</keyword>
<evidence type="ECO:0000256" key="3">
    <source>
        <dbReference type="ARBA" id="ARBA00022723"/>
    </source>
</evidence>
<dbReference type="EMBL" id="MHJL01000014">
    <property type="protein sequence ID" value="OGY67849.1"/>
    <property type="molecule type" value="Genomic_DNA"/>
</dbReference>
<keyword evidence="6" id="KW-0067">ATP-binding</keyword>
<feature type="domain" description="Primosomal protein N' 3' DNA-binding" evidence="8">
    <location>
        <begin position="10"/>
        <end position="109"/>
    </location>
</feature>
<comment type="caution">
    <text evidence="9">The sequence shown here is derived from an EMBL/GenBank/DDBJ whole genome shotgun (WGS) entry which is preliminary data.</text>
</comment>
<dbReference type="NCBIfam" id="TIGR00595">
    <property type="entry name" value="priA"/>
    <property type="match status" value="1"/>
</dbReference>
<gene>
    <name evidence="9" type="ORF">A3I24_02000</name>
</gene>
<dbReference type="InterPro" id="IPR005259">
    <property type="entry name" value="PriA"/>
</dbReference>
<dbReference type="Gene3D" id="3.40.50.300">
    <property type="entry name" value="P-loop containing nucleotide triphosphate hydrolases"/>
    <property type="match status" value="2"/>
</dbReference>
<reference evidence="9 10" key="1">
    <citation type="journal article" date="2016" name="Nat. Commun.">
        <title>Thousands of microbial genomes shed light on interconnected biogeochemical processes in an aquifer system.</title>
        <authorList>
            <person name="Anantharaman K."/>
            <person name="Brown C.T."/>
            <person name="Hug L.A."/>
            <person name="Sharon I."/>
            <person name="Castelle C.J."/>
            <person name="Probst A.J."/>
            <person name="Thomas B.C."/>
            <person name="Singh A."/>
            <person name="Wilkins M.J."/>
            <person name="Karaoz U."/>
            <person name="Brodie E.L."/>
            <person name="Williams K.H."/>
            <person name="Hubbard S.S."/>
            <person name="Banfield J.F."/>
        </authorList>
    </citation>
    <scope>NUCLEOTIDE SEQUENCE [LARGE SCALE GENOMIC DNA]</scope>
</reference>
<evidence type="ECO:0000256" key="4">
    <source>
        <dbReference type="ARBA" id="ARBA00022741"/>
    </source>
</evidence>
<evidence type="ECO:0000313" key="9">
    <source>
        <dbReference type="EMBL" id="OGY67849.1"/>
    </source>
</evidence>
<dbReference type="AlphaFoldDB" id="A0A1G1ZTP5"/>
<accession>A0A1G1ZTP5</accession>
<dbReference type="GO" id="GO:0006302">
    <property type="term" value="P:double-strand break repair"/>
    <property type="evidence" value="ECO:0007669"/>
    <property type="project" value="InterPro"/>
</dbReference>